<keyword evidence="3" id="KW-1185">Reference proteome</keyword>
<dbReference type="EMBL" id="JAUEPR010000047">
    <property type="protein sequence ID" value="KAK0471752.1"/>
    <property type="molecule type" value="Genomic_DNA"/>
</dbReference>
<dbReference type="InterPro" id="IPR018535">
    <property type="entry name" value="DUF1996"/>
</dbReference>
<dbReference type="Pfam" id="PF09362">
    <property type="entry name" value="DUF1996"/>
    <property type="match status" value="1"/>
</dbReference>
<reference evidence="2" key="1">
    <citation type="submission" date="2023-06" db="EMBL/GenBank/DDBJ databases">
        <authorList>
            <consortium name="Lawrence Berkeley National Laboratory"/>
            <person name="Ahrendt S."/>
            <person name="Sahu N."/>
            <person name="Indic B."/>
            <person name="Wong-Bajracharya J."/>
            <person name="Merenyi Z."/>
            <person name="Ke H.-M."/>
            <person name="Monk M."/>
            <person name="Kocsube S."/>
            <person name="Drula E."/>
            <person name="Lipzen A."/>
            <person name="Balint B."/>
            <person name="Henrissat B."/>
            <person name="Andreopoulos B."/>
            <person name="Martin F.M."/>
            <person name="Harder C.B."/>
            <person name="Rigling D."/>
            <person name="Ford K.L."/>
            <person name="Foster G.D."/>
            <person name="Pangilinan J."/>
            <person name="Papanicolaou A."/>
            <person name="Barry K."/>
            <person name="LaButti K."/>
            <person name="Viragh M."/>
            <person name="Koriabine M."/>
            <person name="Yan M."/>
            <person name="Riley R."/>
            <person name="Champramary S."/>
            <person name="Plett K.L."/>
            <person name="Tsai I.J."/>
            <person name="Slot J."/>
            <person name="Sipos G."/>
            <person name="Plett J."/>
            <person name="Nagy L.G."/>
            <person name="Grigoriev I.V."/>
        </authorList>
    </citation>
    <scope>NUCLEOTIDE SEQUENCE</scope>
    <source>
        <strain evidence="2">ICMP 16352</strain>
    </source>
</reference>
<evidence type="ECO:0000313" key="3">
    <source>
        <dbReference type="Proteomes" id="UP001175227"/>
    </source>
</evidence>
<sequence length="146" mass="16325">MPAPDVLLVSIHENSHPETRADSLFSRNSSLTTPFPDDFRMVSGTHYFPFRTRFLAVCVGYPSLHALKVSCFAQKAVTFLCLNFNGVSTMYNELAFNQDYSSGLRSQIDYPSCWDGKNVDLKEPKSHVAFPSTGQDNGTCDDPNYL</sequence>
<protein>
    <recommendedName>
        <fullName evidence="1">DUF1996 domain-containing protein</fullName>
    </recommendedName>
</protein>
<accession>A0AA39NTU1</accession>
<comment type="caution">
    <text evidence="2">The sequence shown here is derived from an EMBL/GenBank/DDBJ whole genome shotgun (WGS) entry which is preliminary data.</text>
</comment>
<organism evidence="2 3">
    <name type="scientific">Armillaria novae-zelandiae</name>
    <dbReference type="NCBI Taxonomy" id="153914"/>
    <lineage>
        <taxon>Eukaryota</taxon>
        <taxon>Fungi</taxon>
        <taxon>Dikarya</taxon>
        <taxon>Basidiomycota</taxon>
        <taxon>Agaricomycotina</taxon>
        <taxon>Agaricomycetes</taxon>
        <taxon>Agaricomycetidae</taxon>
        <taxon>Agaricales</taxon>
        <taxon>Marasmiineae</taxon>
        <taxon>Physalacriaceae</taxon>
        <taxon>Armillaria</taxon>
    </lineage>
</organism>
<feature type="domain" description="DUF1996" evidence="1">
    <location>
        <begin position="29"/>
        <end position="142"/>
    </location>
</feature>
<evidence type="ECO:0000313" key="2">
    <source>
        <dbReference type="EMBL" id="KAK0471752.1"/>
    </source>
</evidence>
<dbReference type="Proteomes" id="UP001175227">
    <property type="component" value="Unassembled WGS sequence"/>
</dbReference>
<dbReference type="PANTHER" id="PTHR43662">
    <property type="match status" value="1"/>
</dbReference>
<dbReference type="AlphaFoldDB" id="A0AA39NTU1"/>
<evidence type="ECO:0000259" key="1">
    <source>
        <dbReference type="Pfam" id="PF09362"/>
    </source>
</evidence>
<proteinExistence type="predicted"/>
<dbReference type="PANTHER" id="PTHR43662:SF3">
    <property type="entry name" value="DOMAIN PROTEIN, PUTATIVE (AFU_ORTHOLOGUE AFUA_6G11970)-RELATED"/>
    <property type="match status" value="1"/>
</dbReference>
<gene>
    <name evidence="2" type="ORF">IW261DRAFT_1571620</name>
</gene>
<name>A0AA39NTU1_9AGAR</name>